<dbReference type="InterPro" id="IPR047218">
    <property type="entry name" value="YocR/YhdH-like"/>
</dbReference>
<dbReference type="EMBL" id="JBHTBR010000005">
    <property type="protein sequence ID" value="MFC7291844.1"/>
    <property type="molecule type" value="Genomic_DNA"/>
</dbReference>
<feature type="transmembrane region" description="Helical" evidence="7">
    <location>
        <begin position="225"/>
        <end position="252"/>
    </location>
</feature>
<feature type="transmembrane region" description="Helical" evidence="7">
    <location>
        <begin position="100"/>
        <end position="131"/>
    </location>
</feature>
<dbReference type="SUPFAM" id="SSF161070">
    <property type="entry name" value="SNF-like"/>
    <property type="match status" value="1"/>
</dbReference>
<dbReference type="PRINTS" id="PR00176">
    <property type="entry name" value="NANEUSMPORT"/>
</dbReference>
<dbReference type="PANTHER" id="PTHR42948">
    <property type="entry name" value="TRANSPORTER"/>
    <property type="match status" value="1"/>
</dbReference>
<evidence type="ECO:0000256" key="4">
    <source>
        <dbReference type="ARBA" id="ARBA00022989"/>
    </source>
</evidence>
<feature type="transmembrane region" description="Helical" evidence="7">
    <location>
        <begin position="298"/>
        <end position="331"/>
    </location>
</feature>
<feature type="transmembrane region" description="Helical" evidence="7">
    <location>
        <begin position="264"/>
        <end position="286"/>
    </location>
</feature>
<dbReference type="Gene3D" id="1.20.1740.10">
    <property type="entry name" value="Amino acid/polyamine transporter I"/>
    <property type="match status" value="1"/>
</dbReference>
<feature type="transmembrane region" description="Helical" evidence="7">
    <location>
        <begin position="183"/>
        <end position="205"/>
    </location>
</feature>
<keyword evidence="2 6" id="KW-0813">Transport</keyword>
<evidence type="ECO:0000256" key="6">
    <source>
        <dbReference type="RuleBase" id="RU003732"/>
    </source>
</evidence>
<reference evidence="9" key="1">
    <citation type="journal article" date="2019" name="Int. J. Syst. Evol. Microbiol.">
        <title>The Global Catalogue of Microorganisms (GCM) 10K type strain sequencing project: providing services to taxonomists for standard genome sequencing and annotation.</title>
        <authorList>
            <consortium name="The Broad Institute Genomics Platform"/>
            <consortium name="The Broad Institute Genome Sequencing Center for Infectious Disease"/>
            <person name="Wu L."/>
            <person name="Ma J."/>
        </authorList>
    </citation>
    <scope>NUCLEOTIDE SEQUENCE [LARGE SCALE GENOMIC DNA]</scope>
    <source>
        <strain evidence="9">CCUG 51308</strain>
    </source>
</reference>
<sequence>MAGTPAGGVGRKSDTWGSRFGFIMAAVGSSVGLGNFWRFPYTAGENGGGAFIIIYLICVVVIGLPVLMGEYSLGRKAGMSSVEGIQTLARDAGKSENWGIIGWVGVFASTFIVSFYMVISAWILAFVIQAIGGSFAGITPAESGENFSQTINNRGTIMGLLFVFLLANAIIVGRGVKGGIEKAASILMPAFFIMLLGIVAFAITTGDLKQTVSFLLTPDWKAVNFSTFLAALGQACFSLSVGSVLMMTYGSYLSRDTNIPRSSFIVAGADTMVAIIAGFAIFPIVFQAGLDPAGGPGLFFVSLPVAFGSIPGGNILAMVFFSLALFAAFTSSISLYEVSVSWLEERHGVHRMGASMGMAFILFVVGVAYVYSGDYLDFVDFLTGNILLPLGALFIAIFIGWVLPKLDLLEEIEDKKLHAIWYGSLRYFVPVFVGIILFFGIFDGLQDTFGVQMPSFLEGFIGPNKAI</sequence>
<evidence type="ECO:0000256" key="1">
    <source>
        <dbReference type="ARBA" id="ARBA00004141"/>
    </source>
</evidence>
<dbReference type="PROSITE" id="PS50267">
    <property type="entry name" value="NA_NEUROTRAN_SYMP_3"/>
    <property type="match status" value="1"/>
</dbReference>
<dbReference type="CDD" id="cd10336">
    <property type="entry name" value="SLC6sbd_Tyt1-Like"/>
    <property type="match status" value="1"/>
</dbReference>
<evidence type="ECO:0000256" key="5">
    <source>
        <dbReference type="ARBA" id="ARBA00023136"/>
    </source>
</evidence>
<dbReference type="RefSeq" id="WP_382167082.1">
    <property type="nucleotide sequence ID" value="NZ_JBHTBR010000005.1"/>
</dbReference>
<feature type="transmembrane region" description="Helical" evidence="7">
    <location>
        <begin position="424"/>
        <end position="442"/>
    </location>
</feature>
<feature type="transmembrane region" description="Helical" evidence="7">
    <location>
        <begin position="383"/>
        <end position="403"/>
    </location>
</feature>
<feature type="transmembrane region" description="Helical" evidence="7">
    <location>
        <begin position="151"/>
        <end position="171"/>
    </location>
</feature>
<feature type="transmembrane region" description="Helical" evidence="7">
    <location>
        <begin position="352"/>
        <end position="371"/>
    </location>
</feature>
<keyword evidence="3 6" id="KW-0812">Transmembrane</keyword>
<accession>A0ABW2ILG3</accession>
<dbReference type="NCBIfam" id="NF037979">
    <property type="entry name" value="Na_transp"/>
    <property type="match status" value="1"/>
</dbReference>
<evidence type="ECO:0000256" key="7">
    <source>
        <dbReference type="SAM" id="Phobius"/>
    </source>
</evidence>
<evidence type="ECO:0000313" key="8">
    <source>
        <dbReference type="EMBL" id="MFC7291844.1"/>
    </source>
</evidence>
<evidence type="ECO:0000256" key="3">
    <source>
        <dbReference type="ARBA" id="ARBA00022692"/>
    </source>
</evidence>
<proteinExistence type="inferred from homology"/>
<comment type="similarity">
    <text evidence="6">Belongs to the sodium:neurotransmitter symporter (SNF) (TC 2.A.22) family.</text>
</comment>
<dbReference type="Proteomes" id="UP001596492">
    <property type="component" value="Unassembled WGS sequence"/>
</dbReference>
<feature type="transmembrane region" description="Helical" evidence="7">
    <location>
        <begin position="20"/>
        <end position="37"/>
    </location>
</feature>
<protein>
    <recommendedName>
        <fullName evidence="6">Transporter</fullName>
    </recommendedName>
</protein>
<dbReference type="PANTHER" id="PTHR42948:SF1">
    <property type="entry name" value="TRANSPORTER"/>
    <property type="match status" value="1"/>
</dbReference>
<evidence type="ECO:0000256" key="2">
    <source>
        <dbReference type="ARBA" id="ARBA00022448"/>
    </source>
</evidence>
<feature type="transmembrane region" description="Helical" evidence="7">
    <location>
        <begin position="49"/>
        <end position="69"/>
    </location>
</feature>
<keyword evidence="4 7" id="KW-1133">Transmembrane helix</keyword>
<comment type="caution">
    <text evidence="8">The sequence shown here is derived from an EMBL/GenBank/DDBJ whole genome shotgun (WGS) entry which is preliminary data.</text>
</comment>
<dbReference type="Pfam" id="PF00209">
    <property type="entry name" value="SNF"/>
    <property type="match status" value="2"/>
</dbReference>
<comment type="subcellular location">
    <subcellularLocation>
        <location evidence="1">Membrane</location>
        <topology evidence="1">Multi-pass membrane protein</topology>
    </subcellularLocation>
</comment>
<dbReference type="PROSITE" id="PS00610">
    <property type="entry name" value="NA_NEUROTRAN_SYMP_1"/>
    <property type="match status" value="1"/>
</dbReference>
<keyword evidence="5 7" id="KW-0472">Membrane</keyword>
<evidence type="ECO:0000313" key="9">
    <source>
        <dbReference type="Proteomes" id="UP001596492"/>
    </source>
</evidence>
<keyword evidence="6" id="KW-0769">Symport</keyword>
<gene>
    <name evidence="8" type="ORF">ACFQS8_09475</name>
</gene>
<dbReference type="InterPro" id="IPR037272">
    <property type="entry name" value="SNS_sf"/>
</dbReference>
<name>A0ABW2ILG3_9PROT</name>
<keyword evidence="9" id="KW-1185">Reference proteome</keyword>
<organism evidence="8 9">
    <name type="scientific">Hirschia litorea</name>
    <dbReference type="NCBI Taxonomy" id="1199156"/>
    <lineage>
        <taxon>Bacteria</taxon>
        <taxon>Pseudomonadati</taxon>
        <taxon>Pseudomonadota</taxon>
        <taxon>Alphaproteobacteria</taxon>
        <taxon>Hyphomonadales</taxon>
        <taxon>Hyphomonadaceae</taxon>
        <taxon>Hirschia</taxon>
    </lineage>
</organism>
<dbReference type="InterPro" id="IPR000175">
    <property type="entry name" value="Na/ntran_symport"/>
</dbReference>